<evidence type="ECO:0000313" key="7">
    <source>
        <dbReference type="EMBL" id="RHF69801.1"/>
    </source>
</evidence>
<dbReference type="InterPro" id="IPR050833">
    <property type="entry name" value="Poly_Biosynth_Transport"/>
</dbReference>
<name>A0A414PMP5_FUSMR</name>
<comment type="subcellular location">
    <subcellularLocation>
        <location evidence="1">Cell membrane</location>
        <topology evidence="1">Multi-pass membrane protein</topology>
    </subcellularLocation>
</comment>
<feature type="transmembrane region" description="Helical" evidence="6">
    <location>
        <begin position="281"/>
        <end position="301"/>
    </location>
</feature>
<feature type="transmembrane region" description="Helical" evidence="6">
    <location>
        <begin position="240"/>
        <end position="260"/>
    </location>
</feature>
<organism evidence="7 8">
    <name type="scientific">Fusobacterium mortiferum</name>
    <dbReference type="NCBI Taxonomy" id="850"/>
    <lineage>
        <taxon>Bacteria</taxon>
        <taxon>Fusobacteriati</taxon>
        <taxon>Fusobacteriota</taxon>
        <taxon>Fusobacteriia</taxon>
        <taxon>Fusobacteriales</taxon>
        <taxon>Fusobacteriaceae</taxon>
        <taxon>Fusobacterium</taxon>
    </lineage>
</organism>
<feature type="transmembrane region" description="Helical" evidence="6">
    <location>
        <begin position="104"/>
        <end position="124"/>
    </location>
</feature>
<comment type="caution">
    <text evidence="7">The sequence shown here is derived from an EMBL/GenBank/DDBJ whole genome shotgun (WGS) entry which is preliminary data.</text>
</comment>
<evidence type="ECO:0000256" key="1">
    <source>
        <dbReference type="ARBA" id="ARBA00004651"/>
    </source>
</evidence>
<feature type="transmembrane region" description="Helical" evidence="6">
    <location>
        <begin position="43"/>
        <end position="65"/>
    </location>
</feature>
<dbReference type="PANTHER" id="PTHR30250">
    <property type="entry name" value="PST FAMILY PREDICTED COLANIC ACID TRANSPORTER"/>
    <property type="match status" value="1"/>
</dbReference>
<reference evidence="7 8" key="1">
    <citation type="submission" date="2018-08" db="EMBL/GenBank/DDBJ databases">
        <title>A genome reference for cultivated species of the human gut microbiota.</title>
        <authorList>
            <person name="Zou Y."/>
            <person name="Xue W."/>
            <person name="Luo G."/>
        </authorList>
    </citation>
    <scope>NUCLEOTIDE SEQUENCE [LARGE SCALE GENOMIC DNA]</scope>
    <source>
        <strain evidence="7 8">AM25-1</strain>
    </source>
</reference>
<proteinExistence type="predicted"/>
<dbReference type="Proteomes" id="UP000284676">
    <property type="component" value="Unassembled WGS sequence"/>
</dbReference>
<protein>
    <submittedName>
        <fullName evidence="7">Uncharacterized protein</fullName>
    </submittedName>
</protein>
<feature type="transmembrane region" description="Helical" evidence="6">
    <location>
        <begin position="350"/>
        <end position="369"/>
    </location>
</feature>
<feature type="transmembrane region" description="Helical" evidence="6">
    <location>
        <begin position="160"/>
        <end position="179"/>
    </location>
</feature>
<feature type="transmembrane region" description="Helical" evidence="6">
    <location>
        <begin position="375"/>
        <end position="396"/>
    </location>
</feature>
<dbReference type="AlphaFoldDB" id="A0A414PMP5"/>
<evidence type="ECO:0000256" key="2">
    <source>
        <dbReference type="ARBA" id="ARBA00022475"/>
    </source>
</evidence>
<evidence type="ECO:0000256" key="6">
    <source>
        <dbReference type="SAM" id="Phobius"/>
    </source>
</evidence>
<keyword evidence="5 6" id="KW-0472">Membrane</keyword>
<evidence type="ECO:0000256" key="4">
    <source>
        <dbReference type="ARBA" id="ARBA00022989"/>
    </source>
</evidence>
<accession>A0A414PMP5</accession>
<feature type="transmembrane region" description="Helical" evidence="6">
    <location>
        <begin position="440"/>
        <end position="458"/>
    </location>
</feature>
<sequence>MKNLILGVINYISLPLINIIMLPKITKSIEPSIYGEYTFFNNLFSMILIFSFLDIVPIIIQRYLNRQFSNYREIKKIVVFLNYLSIILFIIITFFVFLIFKSKLLILVALNLACSNLINQIGRFCIVNGKIKENNLLKLSNVIIYMVSLIFLIRLQLFNIYALLLGNLLYSLVVLIYLGSKNLKRILNLRKVDKRLLKEVLKYGIPFIFINLSGGILNFGDRYIIKLLLQNPEYWIGIYSIQYTIYSQIFNLFLQLYYLYIPSKLYIVFEKEGLEKFIEKLKIWIKLYIILGVLIIILIEITYPKINSILLSSNYNLNINFIMYIVTGGFLFGIYRLFGEVLNMLKLTNYLNISIWMSGIINIVLNYFFVPKLGIKGAAITTFISYFILVIIIYLVIEKKVQKRILNYREIGLLLFFIISIILIDEIWVREVLEERKVEIIIKGIMEIGIMGGIYLVIQKRRIISILENLK</sequence>
<feature type="transmembrane region" description="Helical" evidence="6">
    <location>
        <begin position="136"/>
        <end position="154"/>
    </location>
</feature>
<keyword evidence="2" id="KW-1003">Cell membrane</keyword>
<feature type="transmembrane region" description="Helical" evidence="6">
    <location>
        <begin position="408"/>
        <end position="428"/>
    </location>
</feature>
<dbReference type="EMBL" id="QRHL01000039">
    <property type="protein sequence ID" value="RHF69801.1"/>
    <property type="molecule type" value="Genomic_DNA"/>
</dbReference>
<keyword evidence="4 6" id="KW-1133">Transmembrane helix</keyword>
<dbReference type="PANTHER" id="PTHR30250:SF11">
    <property type="entry name" value="O-ANTIGEN TRANSPORTER-RELATED"/>
    <property type="match status" value="1"/>
</dbReference>
<dbReference type="GO" id="GO:0005886">
    <property type="term" value="C:plasma membrane"/>
    <property type="evidence" value="ECO:0007669"/>
    <property type="project" value="UniProtKB-SubCell"/>
</dbReference>
<dbReference type="RefSeq" id="WP_118234726.1">
    <property type="nucleotide sequence ID" value="NZ_QRHL01000039.1"/>
</dbReference>
<feature type="transmembrane region" description="Helical" evidence="6">
    <location>
        <begin position="5"/>
        <end position="23"/>
    </location>
</feature>
<keyword evidence="3 6" id="KW-0812">Transmembrane</keyword>
<feature type="transmembrane region" description="Helical" evidence="6">
    <location>
        <begin position="77"/>
        <end position="98"/>
    </location>
</feature>
<evidence type="ECO:0000256" key="5">
    <source>
        <dbReference type="ARBA" id="ARBA00023136"/>
    </source>
</evidence>
<feature type="transmembrane region" description="Helical" evidence="6">
    <location>
        <begin position="200"/>
        <end position="220"/>
    </location>
</feature>
<gene>
    <name evidence="7" type="ORF">DW663_12130</name>
</gene>
<feature type="transmembrane region" description="Helical" evidence="6">
    <location>
        <begin position="321"/>
        <end position="338"/>
    </location>
</feature>
<evidence type="ECO:0000256" key="3">
    <source>
        <dbReference type="ARBA" id="ARBA00022692"/>
    </source>
</evidence>
<evidence type="ECO:0000313" key="8">
    <source>
        <dbReference type="Proteomes" id="UP000284676"/>
    </source>
</evidence>